<dbReference type="Pfam" id="PF19367">
    <property type="entry name" value="DUF5943"/>
    <property type="match status" value="1"/>
</dbReference>
<dbReference type="EMBL" id="BSPC01000005">
    <property type="protein sequence ID" value="GLS17336.1"/>
    <property type="molecule type" value="Genomic_DNA"/>
</dbReference>
<dbReference type="SMART" id="SM00989">
    <property type="entry name" value="V4R"/>
    <property type="match status" value="1"/>
</dbReference>
<organism evidence="2 3">
    <name type="scientific">Labrys miyagiensis</name>
    <dbReference type="NCBI Taxonomy" id="346912"/>
    <lineage>
        <taxon>Bacteria</taxon>
        <taxon>Pseudomonadati</taxon>
        <taxon>Pseudomonadota</taxon>
        <taxon>Alphaproteobacteria</taxon>
        <taxon>Hyphomicrobiales</taxon>
        <taxon>Xanthobacteraceae</taxon>
        <taxon>Labrys</taxon>
    </lineage>
</organism>
<gene>
    <name evidence="2" type="ORF">GCM10007874_03510</name>
</gene>
<accession>A0ABQ6CAE5</accession>
<sequence>MGNPAVAIDVDEDSGIWRTDGLPMVYLPRHFLVNNHVAVEQALGLQTYRAILHAATRKSAVHWCETTAAKYGMEREATFRFYFERLSQRGWGQFSVDKLDLAVHRASLSLRNSIFALEQADRTDRPVCYMFEGFLAGAFHFLLGSEAGKKRIECEEVQCCADGRHEHCRLDVVAKERSARVACRAEPCAIRDASLTQEA</sequence>
<dbReference type="InterPro" id="IPR045987">
    <property type="entry name" value="DUF5943"/>
</dbReference>
<feature type="domain" description="4-vinyl reductase 4VR" evidence="1">
    <location>
        <begin position="109"/>
        <end position="174"/>
    </location>
</feature>
<dbReference type="Proteomes" id="UP001156882">
    <property type="component" value="Unassembled WGS sequence"/>
</dbReference>
<dbReference type="SUPFAM" id="SSF111126">
    <property type="entry name" value="Ligand-binding domain in the NO signalling and Golgi transport"/>
    <property type="match status" value="1"/>
</dbReference>
<dbReference type="InterPro" id="IPR024096">
    <property type="entry name" value="NO_sig/Golgi_transp_ligand-bd"/>
</dbReference>
<proteinExistence type="predicted"/>
<dbReference type="PANTHER" id="PTHR35090:SF1">
    <property type="entry name" value="SLR0144 PROTEIN"/>
    <property type="match status" value="1"/>
</dbReference>
<dbReference type="InterPro" id="IPR004096">
    <property type="entry name" value="V4R"/>
</dbReference>
<dbReference type="Gene3D" id="3.30.1380.20">
    <property type="entry name" value="Trafficking protein particle complex subunit 3"/>
    <property type="match status" value="1"/>
</dbReference>
<evidence type="ECO:0000313" key="3">
    <source>
        <dbReference type="Proteomes" id="UP001156882"/>
    </source>
</evidence>
<dbReference type="RefSeq" id="WP_284310162.1">
    <property type="nucleotide sequence ID" value="NZ_BSPC01000005.1"/>
</dbReference>
<protein>
    <submittedName>
        <fullName evidence="2">4-vinyl reductase</fullName>
    </submittedName>
</protein>
<comment type="caution">
    <text evidence="2">The sequence shown here is derived from an EMBL/GenBank/DDBJ whole genome shotgun (WGS) entry which is preliminary data.</text>
</comment>
<dbReference type="Pfam" id="PF02830">
    <property type="entry name" value="V4R"/>
    <property type="match status" value="1"/>
</dbReference>
<dbReference type="PANTHER" id="PTHR35090">
    <property type="entry name" value="DNA-DIRECTED RNA POLYMERASE SUBUNIT I"/>
    <property type="match status" value="1"/>
</dbReference>
<name>A0ABQ6CAE5_9HYPH</name>
<keyword evidence="3" id="KW-1185">Reference proteome</keyword>
<reference evidence="3" key="1">
    <citation type="journal article" date="2019" name="Int. J. Syst. Evol. Microbiol.">
        <title>The Global Catalogue of Microorganisms (GCM) 10K type strain sequencing project: providing services to taxonomists for standard genome sequencing and annotation.</title>
        <authorList>
            <consortium name="The Broad Institute Genomics Platform"/>
            <consortium name="The Broad Institute Genome Sequencing Center for Infectious Disease"/>
            <person name="Wu L."/>
            <person name="Ma J."/>
        </authorList>
    </citation>
    <scope>NUCLEOTIDE SEQUENCE [LARGE SCALE GENOMIC DNA]</scope>
    <source>
        <strain evidence="3">NBRC 101365</strain>
    </source>
</reference>
<evidence type="ECO:0000313" key="2">
    <source>
        <dbReference type="EMBL" id="GLS17336.1"/>
    </source>
</evidence>
<evidence type="ECO:0000259" key="1">
    <source>
        <dbReference type="SMART" id="SM00989"/>
    </source>
</evidence>